<evidence type="ECO:0000256" key="1">
    <source>
        <dbReference type="SAM" id="Phobius"/>
    </source>
</evidence>
<dbReference type="SUPFAM" id="SSF50814">
    <property type="entry name" value="Lipocalins"/>
    <property type="match status" value="1"/>
</dbReference>
<protein>
    <submittedName>
        <fullName evidence="2">Putative lipocalin-2 1</fullName>
    </submittedName>
</protein>
<accession>A0A023FQ17</accession>
<dbReference type="GO" id="GO:0030682">
    <property type="term" value="P:symbiont-mediated perturbation of host defenses"/>
    <property type="evidence" value="ECO:0007669"/>
    <property type="project" value="InterPro"/>
</dbReference>
<feature type="transmembrane region" description="Helical" evidence="1">
    <location>
        <begin position="22"/>
        <end position="44"/>
    </location>
</feature>
<dbReference type="AlphaFoldDB" id="A0A023FQ17"/>
<reference evidence="2" key="1">
    <citation type="submission" date="2014-03" db="EMBL/GenBank/DDBJ databases">
        <title>The sialotranscriptome of Amblyomma triste, Amblyomma parvum and Amblyomma cajennense ticks, uncovered by 454-based RNA-seq.</title>
        <authorList>
            <person name="Garcia G.R."/>
            <person name="Gardinassi L.G."/>
            <person name="Ribeiro J.M."/>
            <person name="Anatriello E."/>
            <person name="Ferreira B.R."/>
            <person name="Moreira H.N."/>
            <person name="Mafra C."/>
            <person name="Olegario M.M."/>
            <person name="Szabo P.J."/>
            <person name="Miranda-Santos I.K."/>
            <person name="Maruyama S.R."/>
        </authorList>
    </citation>
    <scope>NUCLEOTIDE SEQUENCE</scope>
    <source>
        <strain evidence="2">Uberlandia</strain>
        <tissue evidence="2">Salivary glands</tissue>
    </source>
</reference>
<feature type="non-terminal residue" evidence="2">
    <location>
        <position position="1"/>
    </location>
</feature>
<dbReference type="InterPro" id="IPR002970">
    <property type="entry name" value="Tick_his-bd"/>
</dbReference>
<dbReference type="GO" id="GO:0043176">
    <property type="term" value="F:amine binding"/>
    <property type="evidence" value="ECO:0007669"/>
    <property type="project" value="InterPro"/>
</dbReference>
<keyword evidence="1" id="KW-0812">Transmembrane</keyword>
<keyword evidence="1" id="KW-1133">Transmembrane helix</keyword>
<dbReference type="Gene3D" id="2.40.128.20">
    <property type="match status" value="1"/>
</dbReference>
<keyword evidence="1" id="KW-0472">Membrane</keyword>
<sequence length="229" mass="26378">HTLESSERYGDTQEKKVFKADFVITMPCLIAKTAFLLAITLPFMEIGAQEERRIDEEPGYFNHQDVYKAFNFSEGFWLHTQNFQRMKTSGRICTYFQIHGIDENGMNYSSHYLVNGTKLNMTYYGQFRTTPAVGNETRNNSNAFNASKTSETWHPSDYRVIYSDFKSCVILRVFDFPRMNGYACMVLVSDPPANTSMESECERVYTLACNITCITEQIYDDSCNKSDVV</sequence>
<name>A0A023FQ17_AMBCJ</name>
<organism evidence="2">
    <name type="scientific">Amblyomma cajennense</name>
    <name type="common">Cayenne tick</name>
    <name type="synonym">Acarus cajennensis</name>
    <dbReference type="NCBI Taxonomy" id="34607"/>
    <lineage>
        <taxon>Eukaryota</taxon>
        <taxon>Metazoa</taxon>
        <taxon>Ecdysozoa</taxon>
        <taxon>Arthropoda</taxon>
        <taxon>Chelicerata</taxon>
        <taxon>Arachnida</taxon>
        <taxon>Acari</taxon>
        <taxon>Parasitiformes</taxon>
        <taxon>Ixodida</taxon>
        <taxon>Ixodoidea</taxon>
        <taxon>Ixodidae</taxon>
        <taxon>Amblyomminae</taxon>
        <taxon>Amblyomma</taxon>
    </lineage>
</organism>
<dbReference type="InterPro" id="IPR012674">
    <property type="entry name" value="Calycin"/>
</dbReference>
<evidence type="ECO:0000313" key="2">
    <source>
        <dbReference type="EMBL" id="JAC23394.1"/>
    </source>
</evidence>
<proteinExistence type="evidence at transcript level"/>
<dbReference type="Pfam" id="PF02098">
    <property type="entry name" value="His_binding"/>
    <property type="match status" value="1"/>
</dbReference>
<dbReference type="EMBL" id="GBBK01001088">
    <property type="protein sequence ID" value="JAC23394.1"/>
    <property type="molecule type" value="mRNA"/>
</dbReference>